<reference evidence="3 4" key="1">
    <citation type="submission" date="2018-12" db="EMBL/GenBank/DDBJ databases">
        <title>Complete genome sequence of Flaviflexus salsibiostraticola KCTC 33148.</title>
        <authorList>
            <person name="Bae J.-W."/>
        </authorList>
    </citation>
    <scope>NUCLEOTIDE SEQUENCE [LARGE SCALE GENOMIC DNA]</scope>
    <source>
        <strain evidence="3 4">KCTC 33148</strain>
    </source>
</reference>
<evidence type="ECO:0000313" key="3">
    <source>
        <dbReference type="EMBL" id="AZN30111.1"/>
    </source>
</evidence>
<keyword evidence="2" id="KW-0472">Membrane</keyword>
<proteinExistence type="predicted"/>
<name>A0A3S8Z9C3_9ACTO</name>
<gene>
    <name evidence="3" type="ORF">EJO69_07160</name>
</gene>
<evidence type="ECO:0000313" key="4">
    <source>
        <dbReference type="Proteomes" id="UP000270021"/>
    </source>
</evidence>
<evidence type="ECO:0000256" key="2">
    <source>
        <dbReference type="SAM" id="Phobius"/>
    </source>
</evidence>
<feature type="region of interest" description="Disordered" evidence="1">
    <location>
        <begin position="1"/>
        <end position="30"/>
    </location>
</feature>
<accession>A0A3S8Z9C3</accession>
<dbReference type="KEGG" id="fsl:EJO69_07160"/>
<evidence type="ECO:0000256" key="1">
    <source>
        <dbReference type="SAM" id="MobiDB-lite"/>
    </source>
</evidence>
<keyword evidence="4" id="KW-1185">Reference proteome</keyword>
<dbReference type="EMBL" id="CP034438">
    <property type="protein sequence ID" value="AZN30111.1"/>
    <property type="molecule type" value="Genomic_DNA"/>
</dbReference>
<dbReference type="Proteomes" id="UP000270021">
    <property type="component" value="Chromosome"/>
</dbReference>
<feature type="transmembrane region" description="Helical" evidence="2">
    <location>
        <begin position="60"/>
        <end position="80"/>
    </location>
</feature>
<protein>
    <submittedName>
        <fullName evidence="3">Uncharacterized protein</fullName>
    </submittedName>
</protein>
<keyword evidence="2" id="KW-1133">Transmembrane helix</keyword>
<dbReference type="RefSeq" id="WP_126040578.1">
    <property type="nucleotide sequence ID" value="NZ_CP034438.1"/>
</dbReference>
<sequence length="81" mass="8924">MADDSRERHGEDRHDDHDDRPADRRHPDDLLGHSADYRIARSASGGSSGDDFNLLRSKPALYPAIAGLILVIAILLLPLIL</sequence>
<organism evidence="3 4">
    <name type="scientific">Flaviflexus salsibiostraticola</name>
    <dbReference type="NCBI Taxonomy" id="1282737"/>
    <lineage>
        <taxon>Bacteria</taxon>
        <taxon>Bacillati</taxon>
        <taxon>Actinomycetota</taxon>
        <taxon>Actinomycetes</taxon>
        <taxon>Actinomycetales</taxon>
        <taxon>Actinomycetaceae</taxon>
        <taxon>Flaviflexus</taxon>
    </lineage>
</organism>
<dbReference type="AlphaFoldDB" id="A0A3S8Z9C3"/>
<keyword evidence="2" id="KW-0812">Transmembrane</keyword>